<evidence type="ECO:0000313" key="3">
    <source>
        <dbReference type="EMBL" id="KRO02096.1"/>
    </source>
</evidence>
<dbReference type="InterPro" id="IPR050273">
    <property type="entry name" value="GppA/Ppx_hydrolase"/>
</dbReference>
<name>A0A0R2LR37_9LACO</name>
<dbReference type="PANTHER" id="PTHR30005">
    <property type="entry name" value="EXOPOLYPHOSPHATASE"/>
    <property type="match status" value="1"/>
</dbReference>
<dbReference type="STRING" id="449659.IV66_GL001766"/>
<dbReference type="Gene3D" id="3.30.420.40">
    <property type="match status" value="1"/>
</dbReference>
<comment type="similarity">
    <text evidence="1">Belongs to the GppA/Ppx family.</text>
</comment>
<dbReference type="InterPro" id="IPR043129">
    <property type="entry name" value="ATPase_NBD"/>
</dbReference>
<keyword evidence="4" id="KW-1185">Reference proteome</keyword>
<organism evidence="3 4">
    <name type="scientific">Ligilactobacillus pobuzihii</name>
    <dbReference type="NCBI Taxonomy" id="449659"/>
    <lineage>
        <taxon>Bacteria</taxon>
        <taxon>Bacillati</taxon>
        <taxon>Bacillota</taxon>
        <taxon>Bacilli</taxon>
        <taxon>Lactobacillales</taxon>
        <taxon>Lactobacillaceae</taxon>
        <taxon>Ligilactobacillus</taxon>
    </lineage>
</organism>
<feature type="domain" description="Ppx/GppA phosphatase N-terminal" evidence="2">
    <location>
        <begin position="19"/>
        <end position="306"/>
    </location>
</feature>
<proteinExistence type="inferred from homology"/>
<sequence length="317" mass="35406">MENFAVIDLGSNSVRMTVVKINDDGSTELVKQSKEFVRLSANMGKEKTLKKEPVERTLGALKDFKQYLDSLDHLEVRAVATAAVRQAVNRKKFLKKVKDEVGFDIKVISGDTEAYYDYLGVTRSLPANNCVIVDTGGASSEIILVQNGRASNLISIPVGSVTLSQQFGLEDEVSASKIFELLVYLNKVFNDIWWLRNGQNLPVIGLGGSNRTIAKINRNYNNFLDFEDIHGYKLSDHEVNKTFGHILELNCESRKKVGGLSKTRADIIIGGLAPIVNLMQYLDSDRVMFSKCGLRDGIIFEKLDKHMQERVAKKEAE</sequence>
<dbReference type="RefSeq" id="WP_017867371.1">
    <property type="nucleotide sequence ID" value="NZ_BJYB01000010.1"/>
</dbReference>
<dbReference type="SUPFAM" id="SSF53067">
    <property type="entry name" value="Actin-like ATPase domain"/>
    <property type="match status" value="2"/>
</dbReference>
<accession>A0A0R2LR37</accession>
<comment type="caution">
    <text evidence="3">The sequence shown here is derived from an EMBL/GenBank/DDBJ whole genome shotgun (WGS) entry which is preliminary data.</text>
</comment>
<dbReference type="Gene3D" id="3.30.420.150">
    <property type="entry name" value="Exopolyphosphatase. Domain 2"/>
    <property type="match status" value="1"/>
</dbReference>
<dbReference type="GO" id="GO:0006357">
    <property type="term" value="P:regulation of transcription by RNA polymerase II"/>
    <property type="evidence" value="ECO:0007669"/>
    <property type="project" value="TreeGrafter"/>
</dbReference>
<dbReference type="PANTHER" id="PTHR30005:SF0">
    <property type="entry name" value="RETROGRADE REGULATION PROTEIN 2"/>
    <property type="match status" value="1"/>
</dbReference>
<evidence type="ECO:0000259" key="2">
    <source>
        <dbReference type="Pfam" id="PF02541"/>
    </source>
</evidence>
<dbReference type="AlphaFoldDB" id="A0A0R2LR37"/>
<gene>
    <name evidence="3" type="ORF">IV66_GL001766</name>
</gene>
<reference evidence="3 4" key="1">
    <citation type="journal article" date="2015" name="Genome Announc.">
        <title>Expanding the biotechnology potential of lactobacilli through comparative genomics of 213 strains and associated genera.</title>
        <authorList>
            <person name="Sun Z."/>
            <person name="Harris H.M."/>
            <person name="McCann A."/>
            <person name="Guo C."/>
            <person name="Argimon S."/>
            <person name="Zhang W."/>
            <person name="Yang X."/>
            <person name="Jeffery I.B."/>
            <person name="Cooney J.C."/>
            <person name="Kagawa T.F."/>
            <person name="Liu W."/>
            <person name="Song Y."/>
            <person name="Salvetti E."/>
            <person name="Wrobel A."/>
            <person name="Rasinkangas P."/>
            <person name="Parkhill J."/>
            <person name="Rea M.C."/>
            <person name="O'Sullivan O."/>
            <person name="Ritari J."/>
            <person name="Douillard F.P."/>
            <person name="Paul Ross R."/>
            <person name="Yang R."/>
            <person name="Briner A.E."/>
            <person name="Felis G.E."/>
            <person name="de Vos W.M."/>
            <person name="Barrangou R."/>
            <person name="Klaenhammer T.R."/>
            <person name="Caufield P.W."/>
            <person name="Cui Y."/>
            <person name="Zhang H."/>
            <person name="O'Toole P.W."/>
        </authorList>
    </citation>
    <scope>NUCLEOTIDE SEQUENCE [LARGE SCALE GENOMIC DNA]</scope>
    <source>
        <strain evidence="3 4">NBRC 103219</strain>
    </source>
</reference>
<dbReference type="Proteomes" id="UP000051886">
    <property type="component" value="Unassembled WGS sequence"/>
</dbReference>
<dbReference type="PATRIC" id="fig|449659.4.peg.1805"/>
<dbReference type="Pfam" id="PF02541">
    <property type="entry name" value="Ppx-GppA"/>
    <property type="match status" value="1"/>
</dbReference>
<dbReference type="EMBL" id="JQCN01000004">
    <property type="protein sequence ID" value="KRO02096.1"/>
    <property type="molecule type" value="Genomic_DNA"/>
</dbReference>
<dbReference type="OrthoDB" id="9807195at2"/>
<dbReference type="CDD" id="cd24052">
    <property type="entry name" value="ASKHA_NBD_HpPPX-GppA-like"/>
    <property type="match status" value="1"/>
</dbReference>
<protein>
    <submittedName>
        <fullName evidence="3">Ppx GppA phosphatase</fullName>
    </submittedName>
</protein>
<evidence type="ECO:0000313" key="4">
    <source>
        <dbReference type="Proteomes" id="UP000051886"/>
    </source>
</evidence>
<dbReference type="InterPro" id="IPR003695">
    <property type="entry name" value="Ppx_GppA_N"/>
</dbReference>
<evidence type="ECO:0000256" key="1">
    <source>
        <dbReference type="ARBA" id="ARBA00007125"/>
    </source>
</evidence>